<organism evidence="3 4">
    <name type="scientific">Lelliottia amnigena</name>
    <name type="common">Enterobacter amnigenus</name>
    <dbReference type="NCBI Taxonomy" id="61646"/>
    <lineage>
        <taxon>Bacteria</taxon>
        <taxon>Pseudomonadati</taxon>
        <taxon>Pseudomonadota</taxon>
        <taxon>Gammaproteobacteria</taxon>
        <taxon>Enterobacterales</taxon>
        <taxon>Enterobacteriaceae</taxon>
        <taxon>Lelliottia</taxon>
    </lineage>
</organism>
<evidence type="ECO:0000256" key="1">
    <source>
        <dbReference type="SAM" id="Coils"/>
    </source>
</evidence>
<accession>A0AAP2EYX2</accession>
<feature type="coiled-coil region" evidence="1">
    <location>
        <begin position="65"/>
        <end position="92"/>
    </location>
</feature>
<keyword evidence="2" id="KW-0472">Membrane</keyword>
<keyword evidence="2" id="KW-1133">Transmembrane helix</keyword>
<protein>
    <submittedName>
        <fullName evidence="3">Uncharacterized protein</fullName>
    </submittedName>
</protein>
<dbReference type="EMBL" id="JAENMS010000002">
    <property type="protein sequence ID" value="MBL5934093.1"/>
    <property type="molecule type" value="Genomic_DNA"/>
</dbReference>
<name>A0AAP2EYX2_LELAM</name>
<dbReference type="RefSeq" id="WP_202665493.1">
    <property type="nucleotide sequence ID" value="NZ_JAENMR010000002.1"/>
</dbReference>
<gene>
    <name evidence="3" type="ORF">I7V27_06410</name>
</gene>
<proteinExistence type="predicted"/>
<sequence>MKQHRSLFILLGSVATAQLVFGIAMYYIFHDWTASGPFGDTFGAINSLFSSLAFGALIYTIILQSNELKIQREELILTREQLTEAANSQKDQAKYALLTVKISAAISKQEIYASHYVNEKQFPGNERYNYGEVRAHLKFLMDETDRLVQEASEKVDN</sequence>
<evidence type="ECO:0000313" key="3">
    <source>
        <dbReference type="EMBL" id="MBL5934093.1"/>
    </source>
</evidence>
<keyword evidence="1" id="KW-0175">Coiled coil</keyword>
<feature type="transmembrane region" description="Helical" evidence="2">
    <location>
        <begin position="7"/>
        <end position="29"/>
    </location>
</feature>
<comment type="caution">
    <text evidence="3">The sequence shown here is derived from an EMBL/GenBank/DDBJ whole genome shotgun (WGS) entry which is preliminary data.</text>
</comment>
<dbReference type="AlphaFoldDB" id="A0AAP2EYX2"/>
<evidence type="ECO:0000256" key="2">
    <source>
        <dbReference type="SAM" id="Phobius"/>
    </source>
</evidence>
<reference evidence="3" key="1">
    <citation type="submission" date="2020-12" db="EMBL/GenBank/DDBJ databases">
        <title>Draft genome sequence of Enterobacter spp., Lelliottia spp. and Serratia spp. isolated from drinking water reservoirs and lakes.</title>
        <authorList>
            <person name="Reitter C."/>
            <person name="Neuhaus K."/>
            <person name="Huegler M."/>
        </authorList>
    </citation>
    <scope>NUCLEOTIDE SEQUENCE</scope>
    <source>
        <strain evidence="3">TZW15</strain>
    </source>
</reference>
<keyword evidence="2" id="KW-0812">Transmembrane</keyword>
<dbReference type="Proteomes" id="UP000653275">
    <property type="component" value="Unassembled WGS sequence"/>
</dbReference>
<feature type="transmembrane region" description="Helical" evidence="2">
    <location>
        <begin position="41"/>
        <end position="62"/>
    </location>
</feature>
<evidence type="ECO:0000313" key="4">
    <source>
        <dbReference type="Proteomes" id="UP000653275"/>
    </source>
</evidence>